<evidence type="ECO:0000256" key="1">
    <source>
        <dbReference type="SAM" id="MobiDB-lite"/>
    </source>
</evidence>
<feature type="region of interest" description="Disordered" evidence="1">
    <location>
        <begin position="625"/>
        <end position="674"/>
    </location>
</feature>
<evidence type="ECO:0000313" key="2">
    <source>
        <dbReference type="EMBL" id="KAG2428685.1"/>
    </source>
</evidence>
<evidence type="ECO:0000313" key="3">
    <source>
        <dbReference type="Proteomes" id="UP000650467"/>
    </source>
</evidence>
<protein>
    <submittedName>
        <fullName evidence="2">Uncharacterized protein</fullName>
    </submittedName>
</protein>
<proteinExistence type="predicted"/>
<gene>
    <name evidence="2" type="ORF">HXX76_011390</name>
</gene>
<comment type="caution">
    <text evidence="2">The sequence shown here is derived from an EMBL/GenBank/DDBJ whole genome shotgun (WGS) entry which is preliminary data.</text>
</comment>
<dbReference type="EMBL" id="JAEHOC010000033">
    <property type="protein sequence ID" value="KAG2428685.1"/>
    <property type="molecule type" value="Genomic_DNA"/>
</dbReference>
<organism evidence="2 3">
    <name type="scientific">Chlamydomonas incerta</name>
    <dbReference type="NCBI Taxonomy" id="51695"/>
    <lineage>
        <taxon>Eukaryota</taxon>
        <taxon>Viridiplantae</taxon>
        <taxon>Chlorophyta</taxon>
        <taxon>core chlorophytes</taxon>
        <taxon>Chlorophyceae</taxon>
        <taxon>CS clade</taxon>
        <taxon>Chlamydomonadales</taxon>
        <taxon>Chlamydomonadaceae</taxon>
        <taxon>Chlamydomonas</taxon>
    </lineage>
</organism>
<feature type="compositionally biased region" description="Polar residues" evidence="1">
    <location>
        <begin position="405"/>
        <end position="415"/>
    </location>
</feature>
<name>A0A835SXL7_CHLIN</name>
<sequence>MADALKPGSASASPQLCMSHALEAAGGARALVSDPALPGPVLLRPCQNMRVVAVDANASPASPARACDAAAVQPIAGARGALAARTASISPAVLSAGPCSSSSGSSACCSPATSGKGAASISSSRSTPVSSMGGSPTHCALDDSSSSSSSCAPTTSASPTSDTPGPGASCGAGGAGNDEHQACGPRLHAALLPGLFLLAADSADAAVAVEVPCTAGRQQTKRSQPSVAASVVACSRVADPRARLHHTVSHAARRTHLDSFDCYSVSAPAASLSASAAAGKTALLLPCSRVRYALAALEELAGVCVQRLALAPRAPAACAGAPVSAFAFASAAAAGDVVAVMGSPGCMDLPAVPLQPAASAPAAGGQRCTTGGLADGVDGAAAPQVAVAAPPLRVLSARPELITAAAQSSSKQPQVDSAGRRSDGGSSGAAGTDGSPTHTTFGSSSNSSSSKGNSSGSTSSCGDLAAPKDSCSHREACRAAAEWEDSPRAVLYGDSAAGPTATYADATDAGAPSTPLCSVANLDACLATCYQNPLAAYGNMGSVDCSYRNPLCCVNDGGGTGRRGDDDGADDDGGEDMFAMPVMPLNALLTTWSVSSRGGLSRGGSGGGAPSCSVANSGGAKVAYSMGSGSSSTGGDKPAWHAGSPASGLVRTLQGSEGSRLAVSSKANTFGHDA</sequence>
<dbReference type="OrthoDB" id="552621at2759"/>
<feature type="region of interest" description="Disordered" evidence="1">
    <location>
        <begin position="118"/>
        <end position="176"/>
    </location>
</feature>
<feature type="compositionally biased region" description="Low complexity" evidence="1">
    <location>
        <begin position="625"/>
        <end position="635"/>
    </location>
</feature>
<dbReference type="Proteomes" id="UP000650467">
    <property type="component" value="Unassembled WGS sequence"/>
</dbReference>
<feature type="compositionally biased region" description="Low complexity" evidence="1">
    <location>
        <begin position="442"/>
        <end position="460"/>
    </location>
</feature>
<feature type="compositionally biased region" description="Low complexity" evidence="1">
    <location>
        <begin position="118"/>
        <end position="135"/>
    </location>
</feature>
<feature type="compositionally biased region" description="Low complexity" evidence="1">
    <location>
        <begin position="142"/>
        <end position="167"/>
    </location>
</feature>
<reference evidence="2" key="1">
    <citation type="journal article" date="2020" name="bioRxiv">
        <title>Comparative genomics of Chlamydomonas.</title>
        <authorList>
            <person name="Craig R.J."/>
            <person name="Hasan A.R."/>
            <person name="Ness R.W."/>
            <person name="Keightley P.D."/>
        </authorList>
    </citation>
    <scope>NUCLEOTIDE SEQUENCE</scope>
    <source>
        <strain evidence="2">SAG 7.73</strain>
    </source>
</reference>
<dbReference type="AlphaFoldDB" id="A0A835SXL7"/>
<accession>A0A835SXL7</accession>
<keyword evidence="3" id="KW-1185">Reference proteome</keyword>
<feature type="region of interest" description="Disordered" evidence="1">
    <location>
        <begin position="405"/>
        <end position="461"/>
    </location>
</feature>